<evidence type="ECO:0000313" key="3">
    <source>
        <dbReference type="Proteomes" id="UP000095552"/>
    </source>
</evidence>
<feature type="compositionally biased region" description="Basic and acidic residues" evidence="1">
    <location>
        <begin position="192"/>
        <end position="250"/>
    </location>
</feature>
<gene>
    <name evidence="2" type="ORF">BFP71_17230</name>
</gene>
<feature type="region of interest" description="Disordered" evidence="1">
    <location>
        <begin position="296"/>
        <end position="318"/>
    </location>
</feature>
<comment type="caution">
    <text evidence="2">The sequence shown here is derived from an EMBL/GenBank/DDBJ whole genome shotgun (WGS) entry which is preliminary data.</text>
</comment>
<evidence type="ECO:0000256" key="1">
    <source>
        <dbReference type="SAM" id="MobiDB-lite"/>
    </source>
</evidence>
<reference evidence="2 3" key="1">
    <citation type="submission" date="2016-08" db="EMBL/GenBank/DDBJ databases">
        <title>Draft genome of Fabibacter sp. strain SK-8.</title>
        <authorList>
            <person name="Wong S.-K."/>
            <person name="Hamasaki K."/>
            <person name="Yoshizawa S."/>
        </authorList>
    </citation>
    <scope>NUCLEOTIDE SEQUENCE [LARGE SCALE GENOMIC DNA]</scope>
    <source>
        <strain evidence="2 3">SK-8</strain>
    </source>
</reference>
<dbReference type="EMBL" id="MDGQ01000005">
    <property type="protein sequence ID" value="OEK05153.1"/>
    <property type="molecule type" value="Genomic_DNA"/>
</dbReference>
<accession>A0A1E5T198</accession>
<name>A0A1E5T198_9BACT</name>
<dbReference type="SUPFAM" id="SSF48452">
    <property type="entry name" value="TPR-like"/>
    <property type="match status" value="1"/>
</dbReference>
<sequence>MRYLLGILLLFTSVTDPVTKIAKSNKLKKQASQAYNEGDYESAITAYQLLLDSLDVDDNKARLNLANAAYIMSYGGENMGLLSGISSGETMVEDTAALNAISGELKFFDIAESNYKRVKDSGDKRLASLAHNQLGVISYKMGEQSPDEKESFTQSALTNFKKALLNNPQNDQARYNYELLKKLIRQQEQQEQDQKDQNKDQEKKDDKDQKDQEKQDQDKQDQEKKDQEKKDQENKDQEEQENQEQKKDDKEGEENEEQKEGEQKEDPLEKLKEKLKEMNIPLEKAQMILEAMKNNETQYVQQKKRKATQRKDNSKPDW</sequence>
<feature type="region of interest" description="Disordered" evidence="1">
    <location>
        <begin position="186"/>
        <end position="275"/>
    </location>
</feature>
<keyword evidence="3" id="KW-1185">Reference proteome</keyword>
<organism evidence="2 3">
    <name type="scientific">Roseivirga misakiensis</name>
    <dbReference type="NCBI Taxonomy" id="1563681"/>
    <lineage>
        <taxon>Bacteria</taxon>
        <taxon>Pseudomonadati</taxon>
        <taxon>Bacteroidota</taxon>
        <taxon>Cytophagia</taxon>
        <taxon>Cytophagales</taxon>
        <taxon>Roseivirgaceae</taxon>
        <taxon>Roseivirga</taxon>
    </lineage>
</organism>
<dbReference type="RefSeq" id="WP_069836657.1">
    <property type="nucleotide sequence ID" value="NZ_MDGQ01000005.1"/>
</dbReference>
<evidence type="ECO:0000313" key="2">
    <source>
        <dbReference type="EMBL" id="OEK05153.1"/>
    </source>
</evidence>
<dbReference type="STRING" id="1563681.BFP71_17230"/>
<feature type="compositionally biased region" description="Basic and acidic residues" evidence="1">
    <location>
        <begin position="258"/>
        <end position="275"/>
    </location>
</feature>
<dbReference type="AlphaFoldDB" id="A0A1E5T198"/>
<dbReference type="InterPro" id="IPR011990">
    <property type="entry name" value="TPR-like_helical_dom_sf"/>
</dbReference>
<dbReference type="Proteomes" id="UP000095552">
    <property type="component" value="Unassembled WGS sequence"/>
</dbReference>
<protein>
    <submittedName>
        <fullName evidence="2">Uncharacterized protein</fullName>
    </submittedName>
</protein>
<feature type="compositionally biased region" description="Basic and acidic residues" evidence="1">
    <location>
        <begin position="309"/>
        <end position="318"/>
    </location>
</feature>
<proteinExistence type="predicted"/>
<dbReference type="Gene3D" id="1.25.40.10">
    <property type="entry name" value="Tetratricopeptide repeat domain"/>
    <property type="match status" value="1"/>
</dbReference>
<dbReference type="OrthoDB" id="597471at2"/>